<comment type="caution">
    <text evidence="1">The sequence shown here is derived from an EMBL/GenBank/DDBJ whole genome shotgun (WGS) entry which is preliminary data.</text>
</comment>
<gene>
    <name evidence="1" type="ORF">KCG35_25410</name>
</gene>
<sequence>MDEMTSPLPPCFHSLDTKEAIELWKKGKDAWNNEVKIYPHANICFYEVDFSSHNKENSIVDFNGYKFPSGIVDFQYTQFGNKKIEFCNAEFNGSVNFA</sequence>
<reference evidence="1 2" key="1">
    <citation type="submission" date="2021-04" db="EMBL/GenBank/DDBJ databases">
        <authorList>
            <person name="Pira H."/>
            <person name="Risdian C."/>
            <person name="Wink J."/>
        </authorList>
    </citation>
    <scope>NUCLEOTIDE SEQUENCE [LARGE SCALE GENOMIC DNA]</scope>
    <source>
        <strain evidence="1 2">WH53</strain>
    </source>
</reference>
<dbReference type="RefSeq" id="WP_215822643.1">
    <property type="nucleotide sequence ID" value="NZ_JAGSOY010000253.1"/>
</dbReference>
<dbReference type="Proteomes" id="UP000690515">
    <property type="component" value="Unassembled WGS sequence"/>
</dbReference>
<feature type="non-terminal residue" evidence="1">
    <location>
        <position position="98"/>
    </location>
</feature>
<proteinExistence type="predicted"/>
<organism evidence="1 2">
    <name type="scientific">Zooshikella harenae</name>
    <dbReference type="NCBI Taxonomy" id="2827238"/>
    <lineage>
        <taxon>Bacteria</taxon>
        <taxon>Pseudomonadati</taxon>
        <taxon>Pseudomonadota</taxon>
        <taxon>Gammaproteobacteria</taxon>
        <taxon>Oceanospirillales</taxon>
        <taxon>Zooshikellaceae</taxon>
        <taxon>Zooshikella</taxon>
    </lineage>
</organism>
<name>A0ABS5ZK40_9GAMM</name>
<evidence type="ECO:0000313" key="1">
    <source>
        <dbReference type="EMBL" id="MBU2714392.1"/>
    </source>
</evidence>
<accession>A0ABS5ZK40</accession>
<protein>
    <submittedName>
        <fullName evidence="1">Uncharacterized protein</fullName>
    </submittedName>
</protein>
<dbReference type="EMBL" id="JAGSOY010000253">
    <property type="protein sequence ID" value="MBU2714392.1"/>
    <property type="molecule type" value="Genomic_DNA"/>
</dbReference>
<keyword evidence="2" id="KW-1185">Reference proteome</keyword>
<evidence type="ECO:0000313" key="2">
    <source>
        <dbReference type="Proteomes" id="UP000690515"/>
    </source>
</evidence>